<dbReference type="InterPro" id="IPR035500">
    <property type="entry name" value="NHR-like_dom_sf"/>
</dbReference>
<dbReference type="InterPro" id="IPR049636">
    <property type="entry name" value="HNF4-like_DBD"/>
</dbReference>
<dbReference type="SMART" id="SM00399">
    <property type="entry name" value="ZnF_C4"/>
    <property type="match status" value="1"/>
</dbReference>
<evidence type="ECO:0000259" key="13">
    <source>
        <dbReference type="PROSITE" id="PS51030"/>
    </source>
</evidence>
<dbReference type="GO" id="GO:0000978">
    <property type="term" value="F:RNA polymerase II cis-regulatory region sequence-specific DNA binding"/>
    <property type="evidence" value="ECO:0007669"/>
    <property type="project" value="InterPro"/>
</dbReference>
<evidence type="ECO:0000256" key="7">
    <source>
        <dbReference type="ARBA" id="ARBA00023125"/>
    </source>
</evidence>
<dbReference type="GO" id="GO:0005634">
    <property type="term" value="C:nucleus"/>
    <property type="evidence" value="ECO:0007669"/>
    <property type="project" value="UniProtKB-SubCell"/>
</dbReference>
<reference evidence="16" key="1">
    <citation type="submission" date="2022-11" db="UniProtKB">
        <authorList>
            <consortium name="WormBaseParasite"/>
        </authorList>
    </citation>
    <scope>IDENTIFICATION</scope>
</reference>
<dbReference type="SUPFAM" id="SSF48508">
    <property type="entry name" value="Nuclear receptor ligand-binding domain"/>
    <property type="match status" value="1"/>
</dbReference>
<feature type="domain" description="NR LBD" evidence="14">
    <location>
        <begin position="108"/>
        <end position="374"/>
    </location>
</feature>
<dbReference type="InterPro" id="IPR050274">
    <property type="entry name" value="Nuclear_hormone_rcpt_NR2"/>
</dbReference>
<dbReference type="FunFam" id="3.30.50.10:FF:000030">
    <property type="entry name" value="Nuclear Hormone Receptor family"/>
    <property type="match status" value="1"/>
</dbReference>
<keyword evidence="7 11" id="KW-0238">DNA-binding</keyword>
<dbReference type="PROSITE" id="PS51030">
    <property type="entry name" value="NUCLEAR_REC_DBD_2"/>
    <property type="match status" value="1"/>
</dbReference>
<dbReference type="InterPro" id="IPR013088">
    <property type="entry name" value="Znf_NHR/GATA"/>
</dbReference>
<evidence type="ECO:0000259" key="14">
    <source>
        <dbReference type="PROSITE" id="PS51843"/>
    </source>
</evidence>
<keyword evidence="9 11" id="KW-0675">Receptor</keyword>
<dbReference type="InterPro" id="IPR001723">
    <property type="entry name" value="Nuclear_hrmn_rcpt"/>
</dbReference>
<keyword evidence="10 11" id="KW-0539">Nucleus</keyword>
<evidence type="ECO:0000256" key="11">
    <source>
        <dbReference type="RuleBase" id="RU004334"/>
    </source>
</evidence>
<keyword evidence="8 11" id="KW-0804">Transcription</keyword>
<dbReference type="GO" id="GO:0008270">
    <property type="term" value="F:zinc ion binding"/>
    <property type="evidence" value="ECO:0007669"/>
    <property type="project" value="UniProtKB-KW"/>
</dbReference>
<dbReference type="Proteomes" id="UP000887574">
    <property type="component" value="Unplaced"/>
</dbReference>
<keyword evidence="15" id="KW-1185">Reference proteome</keyword>
<dbReference type="Gene3D" id="3.30.50.10">
    <property type="entry name" value="Erythroid Transcription Factor GATA-1, subunit A"/>
    <property type="match status" value="1"/>
</dbReference>
<dbReference type="GO" id="GO:0003700">
    <property type="term" value="F:DNA-binding transcription factor activity"/>
    <property type="evidence" value="ECO:0007669"/>
    <property type="project" value="InterPro"/>
</dbReference>
<dbReference type="PROSITE" id="PS00031">
    <property type="entry name" value="NUCLEAR_REC_DBD_1"/>
    <property type="match status" value="1"/>
</dbReference>
<evidence type="ECO:0000313" key="15">
    <source>
        <dbReference type="Proteomes" id="UP000887574"/>
    </source>
</evidence>
<dbReference type="PRINTS" id="PR00047">
    <property type="entry name" value="STROIDFINGER"/>
</dbReference>
<evidence type="ECO:0000256" key="9">
    <source>
        <dbReference type="ARBA" id="ARBA00023170"/>
    </source>
</evidence>
<keyword evidence="5 11" id="KW-0862">Zinc</keyword>
<feature type="compositionally biased region" description="Low complexity" evidence="12">
    <location>
        <begin position="121"/>
        <end position="132"/>
    </location>
</feature>
<dbReference type="AlphaFoldDB" id="A0A915ET56"/>
<dbReference type="WBParaSite" id="jg9538">
    <property type="protein sequence ID" value="jg9538"/>
    <property type="gene ID" value="jg9538"/>
</dbReference>
<comment type="similarity">
    <text evidence="2 11">Belongs to the nuclear hormone receptor family.</text>
</comment>
<comment type="subcellular location">
    <subcellularLocation>
        <location evidence="1 11">Nucleus</location>
    </subcellularLocation>
</comment>
<dbReference type="SUPFAM" id="SSF57716">
    <property type="entry name" value="Glucocorticoid receptor-like (DNA-binding domain)"/>
    <property type="match status" value="1"/>
</dbReference>
<feature type="region of interest" description="Disordered" evidence="12">
    <location>
        <begin position="104"/>
        <end position="134"/>
    </location>
</feature>
<name>A0A915ET56_9BILA</name>
<protein>
    <submittedName>
        <fullName evidence="16">Uncharacterized protein</fullName>
    </submittedName>
</protein>
<dbReference type="PROSITE" id="PS51843">
    <property type="entry name" value="NR_LBD"/>
    <property type="match status" value="1"/>
</dbReference>
<proteinExistence type="inferred from homology"/>
<evidence type="ECO:0000256" key="10">
    <source>
        <dbReference type="ARBA" id="ARBA00023242"/>
    </source>
</evidence>
<evidence type="ECO:0000256" key="5">
    <source>
        <dbReference type="ARBA" id="ARBA00022833"/>
    </source>
</evidence>
<evidence type="ECO:0000256" key="4">
    <source>
        <dbReference type="ARBA" id="ARBA00022771"/>
    </source>
</evidence>
<evidence type="ECO:0000256" key="12">
    <source>
        <dbReference type="SAM" id="MobiDB-lite"/>
    </source>
</evidence>
<keyword evidence="4 11" id="KW-0863">Zinc-finger</keyword>
<evidence type="ECO:0000256" key="1">
    <source>
        <dbReference type="ARBA" id="ARBA00004123"/>
    </source>
</evidence>
<evidence type="ECO:0000256" key="6">
    <source>
        <dbReference type="ARBA" id="ARBA00023015"/>
    </source>
</evidence>
<keyword evidence="3 11" id="KW-0479">Metal-binding</keyword>
<dbReference type="PANTHER" id="PTHR24083">
    <property type="entry name" value="NUCLEAR HORMONE RECEPTOR"/>
    <property type="match status" value="1"/>
</dbReference>
<dbReference type="SMART" id="SM00430">
    <property type="entry name" value="HOLI"/>
    <property type="match status" value="1"/>
</dbReference>
<dbReference type="Gene3D" id="1.10.565.10">
    <property type="entry name" value="Retinoid X Receptor"/>
    <property type="match status" value="1"/>
</dbReference>
<feature type="domain" description="Nuclear receptor" evidence="13">
    <location>
        <begin position="30"/>
        <end position="105"/>
    </location>
</feature>
<dbReference type="InterPro" id="IPR000536">
    <property type="entry name" value="Nucl_hrmn_rcpt_lig-bd"/>
</dbReference>
<dbReference type="Pfam" id="PF00105">
    <property type="entry name" value="zf-C4"/>
    <property type="match status" value="1"/>
</dbReference>
<sequence length="505" mass="55555">MNSSTLQYSPSQDFGKNDHIKAIQRSLPSHDFCCVCGDKAIGKHYGAVSCNGCKGFFRRSVWQNLQYTCRFNKSCNIDKDHRNACRYCRFQKCLADGMKPEAIQNERDRIGSTKRNRKTHFSTTSAPSFSSPQHQFASSVTVSPDRNSESSDDCAATQLNLQIWPVWGVALESSVLRSQESSRQLSLNDLISWSNRLHPIAEFAMPEKIQLLKHSSSAFGMLNILQKSISSPQIVLPNGTYFPQFSAFSSDTTVNDLISKIQNELLTPVRRLNLSTTDFVSLKAILLINPDISGLCPTSRQRLQDSRDSILKAFLSHLSTSNGHVSAALQLSSLLLLLPALQQVSQKVCEHASLGAIFGLADPVLPELPKSLPTSFLPAFEPVQNVYNKEIMLAQFLATTSQSQMPVEIESTTPLEVTKIEELDEESLHIHSPSSSIASDPAMPFTTSCLASGNPLPYNLNMSLQSFLSGLSGVNGLSPNTMSLFSGPATDNTMLLKAIQLNNFQ</sequence>
<dbReference type="InterPro" id="IPR001628">
    <property type="entry name" value="Znf_hrmn_rcpt"/>
</dbReference>
<evidence type="ECO:0000313" key="16">
    <source>
        <dbReference type="WBParaSite" id="jg9538"/>
    </source>
</evidence>
<accession>A0A915ET56</accession>
<organism evidence="15 16">
    <name type="scientific">Ditylenchus dipsaci</name>
    <dbReference type="NCBI Taxonomy" id="166011"/>
    <lineage>
        <taxon>Eukaryota</taxon>
        <taxon>Metazoa</taxon>
        <taxon>Ecdysozoa</taxon>
        <taxon>Nematoda</taxon>
        <taxon>Chromadorea</taxon>
        <taxon>Rhabditida</taxon>
        <taxon>Tylenchina</taxon>
        <taxon>Tylenchomorpha</taxon>
        <taxon>Sphaerularioidea</taxon>
        <taxon>Anguinidae</taxon>
        <taxon>Anguininae</taxon>
        <taxon>Ditylenchus</taxon>
    </lineage>
</organism>
<keyword evidence="6 11" id="KW-0805">Transcription regulation</keyword>
<evidence type="ECO:0000256" key="3">
    <source>
        <dbReference type="ARBA" id="ARBA00022723"/>
    </source>
</evidence>
<dbReference type="Pfam" id="PF00104">
    <property type="entry name" value="Hormone_recep"/>
    <property type="match status" value="1"/>
</dbReference>
<evidence type="ECO:0000256" key="8">
    <source>
        <dbReference type="ARBA" id="ARBA00023163"/>
    </source>
</evidence>
<dbReference type="PRINTS" id="PR00398">
    <property type="entry name" value="STRDHORMONER"/>
</dbReference>
<evidence type="ECO:0000256" key="2">
    <source>
        <dbReference type="ARBA" id="ARBA00005993"/>
    </source>
</evidence>
<dbReference type="CDD" id="cd06960">
    <property type="entry name" value="NR_DBD_HNF4A"/>
    <property type="match status" value="1"/>
</dbReference>